<dbReference type="Proteomes" id="UP000007013">
    <property type="component" value="Chromosome"/>
</dbReference>
<dbReference type="eggNOG" id="COG2025">
    <property type="taxonomic scope" value="Bacteria"/>
</dbReference>
<name>B1ZZ91_OPITP</name>
<evidence type="ECO:0000313" key="3">
    <source>
        <dbReference type="EMBL" id="ACB77163.1"/>
    </source>
</evidence>
<protein>
    <submittedName>
        <fullName evidence="3">Electron transfer flavoprotein alpha subunit-like protein</fullName>
    </submittedName>
</protein>
<dbReference type="SUPFAM" id="SSF52402">
    <property type="entry name" value="Adenine nucleotide alpha hydrolases-like"/>
    <property type="match status" value="1"/>
</dbReference>
<dbReference type="Gene3D" id="3.40.50.620">
    <property type="entry name" value="HUPs"/>
    <property type="match status" value="1"/>
</dbReference>
<dbReference type="STRING" id="452637.Oter_3889"/>
<proteinExistence type="predicted"/>
<dbReference type="AlphaFoldDB" id="B1ZZ91"/>
<gene>
    <name evidence="3" type="ordered locus">Oter_3889</name>
</gene>
<dbReference type="InterPro" id="IPR014729">
    <property type="entry name" value="Rossmann-like_a/b/a_fold"/>
</dbReference>
<dbReference type="SUPFAM" id="SSF52467">
    <property type="entry name" value="DHS-like NAD/FAD-binding domain"/>
    <property type="match status" value="1"/>
</dbReference>
<keyword evidence="1" id="KW-0249">Electron transport</keyword>
<dbReference type="OrthoDB" id="9770286at2"/>
<keyword evidence="1" id="KW-0813">Transport</keyword>
<sequence>METLLFLAHTEPDGSLAKPALETLTSAKSLAASLSATFVAGLVGGEVQPAANQIAACGATRLLGVAGPEFAASRYATDIVAIEALAKSANATLVVAPATSRWNRVLAGAAQRLGGRIDAHVTGAAVTEGKLNLTRWYYRQRMEAVVQRTRRPWFILLESGCAEPWQGAAGTATVEAVAVPLTPAQQHTAVVGVQAPAADAQTIRPDAQLLFVAGAGWTKKQSDGQPHVPEAEKLILDFLGKTKASLGSTKSLVDLSGEGQAVLPFMSHLNQVGQTGSTPRHPKGLATCCHGEEPHTVGWRFINERRAINLNPSCSWAQGKADVLYVADAFAVMRKVNELLAARS</sequence>
<accession>B1ZZ91</accession>
<dbReference type="Gene3D" id="3.40.50.1220">
    <property type="entry name" value="TPP-binding domain"/>
    <property type="match status" value="1"/>
</dbReference>
<dbReference type="RefSeq" id="WP_012376692.1">
    <property type="nucleotide sequence ID" value="NC_010571.1"/>
</dbReference>
<evidence type="ECO:0000313" key="4">
    <source>
        <dbReference type="Proteomes" id="UP000007013"/>
    </source>
</evidence>
<dbReference type="Pfam" id="PF01012">
    <property type="entry name" value="ETF"/>
    <property type="match status" value="1"/>
</dbReference>
<organism evidence="3 4">
    <name type="scientific">Opitutus terrae (strain DSM 11246 / JCM 15787 / PB90-1)</name>
    <dbReference type="NCBI Taxonomy" id="452637"/>
    <lineage>
        <taxon>Bacteria</taxon>
        <taxon>Pseudomonadati</taxon>
        <taxon>Verrucomicrobiota</taxon>
        <taxon>Opitutia</taxon>
        <taxon>Opitutales</taxon>
        <taxon>Opitutaceae</taxon>
        <taxon>Opitutus</taxon>
    </lineage>
</organism>
<dbReference type="EMBL" id="CP001032">
    <property type="protein sequence ID" value="ACB77163.1"/>
    <property type="molecule type" value="Genomic_DNA"/>
</dbReference>
<evidence type="ECO:0000259" key="2">
    <source>
        <dbReference type="Pfam" id="PF01012"/>
    </source>
</evidence>
<dbReference type="HOGENOM" id="CLU_813121_0_0_0"/>
<dbReference type="InterPro" id="IPR029035">
    <property type="entry name" value="DHS-like_NAD/FAD-binding_dom"/>
</dbReference>
<reference evidence="3 4" key="1">
    <citation type="journal article" date="2011" name="J. Bacteriol.">
        <title>Genome sequence of the verrucomicrobium Opitutus terrae PB90-1, an abundant inhabitant of rice paddy soil ecosystems.</title>
        <authorList>
            <person name="van Passel M.W."/>
            <person name="Kant R."/>
            <person name="Palva A."/>
            <person name="Copeland A."/>
            <person name="Lucas S."/>
            <person name="Lapidus A."/>
            <person name="Glavina del Rio T."/>
            <person name="Pitluck S."/>
            <person name="Goltsman E."/>
            <person name="Clum A."/>
            <person name="Sun H."/>
            <person name="Schmutz J."/>
            <person name="Larimer F.W."/>
            <person name="Land M.L."/>
            <person name="Hauser L."/>
            <person name="Kyrpides N."/>
            <person name="Mikhailova N."/>
            <person name="Richardson P.P."/>
            <person name="Janssen P.H."/>
            <person name="de Vos W.M."/>
            <person name="Smidt H."/>
        </authorList>
    </citation>
    <scope>NUCLEOTIDE SEQUENCE [LARGE SCALE GENOMIC DNA]</scope>
    <source>
        <strain evidence="4">DSM 11246 / JCM 15787 / PB90-1</strain>
    </source>
</reference>
<feature type="domain" description="Electron transfer flavoprotein alpha/beta-subunit N-terminal" evidence="2">
    <location>
        <begin position="7"/>
        <end position="180"/>
    </location>
</feature>
<dbReference type="InterPro" id="IPR014730">
    <property type="entry name" value="ETF_a/b_N"/>
</dbReference>
<evidence type="ECO:0000256" key="1">
    <source>
        <dbReference type="ARBA" id="ARBA00022982"/>
    </source>
</evidence>
<keyword evidence="4" id="KW-1185">Reference proteome</keyword>
<dbReference type="KEGG" id="ote:Oter_3889"/>